<protein>
    <recommendedName>
        <fullName evidence="3">Glycosyl transferase family 8</fullName>
    </recommendedName>
</protein>
<proteinExistence type="predicted"/>
<dbReference type="OrthoDB" id="456453at2"/>
<dbReference type="EMBL" id="FOTO01000002">
    <property type="protein sequence ID" value="SFL47166.1"/>
    <property type="molecule type" value="Genomic_DNA"/>
</dbReference>
<dbReference type="RefSeq" id="WP_143077845.1">
    <property type="nucleotide sequence ID" value="NZ_FOTO01000002.1"/>
</dbReference>
<dbReference type="Proteomes" id="UP000199581">
    <property type="component" value="Unassembled WGS sequence"/>
</dbReference>
<name>A0A8G2C1B2_DESNO</name>
<accession>A0A8G2C1B2</accession>
<dbReference type="AlphaFoldDB" id="A0A8G2C1B2"/>
<evidence type="ECO:0000313" key="1">
    <source>
        <dbReference type="EMBL" id="SFL47166.1"/>
    </source>
</evidence>
<comment type="caution">
    <text evidence="1">The sequence shown here is derived from an EMBL/GenBank/DDBJ whole genome shotgun (WGS) entry which is preliminary data.</text>
</comment>
<reference evidence="1 2" key="1">
    <citation type="submission" date="2016-10" db="EMBL/GenBank/DDBJ databases">
        <authorList>
            <person name="Varghese N."/>
            <person name="Submissions S."/>
        </authorList>
    </citation>
    <scope>NUCLEOTIDE SEQUENCE [LARGE SCALE GENOMIC DNA]</scope>
    <source>
        <strain evidence="1 2">DSM 1741</strain>
    </source>
</reference>
<sequence length="318" mass="36946">MEKKFGVVITCYPGDVHFAQASYMSVCHFLGPETRVCFIVDGDPGCLGEVLRDENVTTLTRQDVVDPRLQATGFGWGFTKMVGFWHSPFEESLYLDADAIVWGNVIEQFYKHGYDFIVDQQKSYSDAEIAFWFFAPQEIVKHYPDFDFAQFRARYACTGTFFARRGALDLQEWYDIAMLQKCDPDVFLFGGEMGPLNFLWAYGCQRELLRILSVKYQVIPVDHEDSELRQYYSPEALRANRIKPAVLHFCGKKPNIFTRSVKVASMNYFRKRYLLEKAKLSPWRAQLLMAWQDIRFVLVPWLRRGVSKVKKLLGLIPN</sequence>
<keyword evidence="2" id="KW-1185">Reference proteome</keyword>
<evidence type="ECO:0008006" key="3">
    <source>
        <dbReference type="Google" id="ProtNLM"/>
    </source>
</evidence>
<dbReference type="SUPFAM" id="SSF53448">
    <property type="entry name" value="Nucleotide-diphospho-sugar transferases"/>
    <property type="match status" value="1"/>
</dbReference>
<organism evidence="1 2">
    <name type="scientific">Desulfomicrobium norvegicum (strain DSM 1741 / NCIMB 8310)</name>
    <name type="common">Desulfovibrio baculatus (strain Norway 4)</name>
    <name type="synonym">Desulfovibrio desulfuricans (strain Norway 4)</name>
    <dbReference type="NCBI Taxonomy" id="52561"/>
    <lineage>
        <taxon>Bacteria</taxon>
        <taxon>Pseudomonadati</taxon>
        <taxon>Thermodesulfobacteriota</taxon>
        <taxon>Desulfovibrionia</taxon>
        <taxon>Desulfovibrionales</taxon>
        <taxon>Desulfomicrobiaceae</taxon>
        <taxon>Desulfomicrobium</taxon>
    </lineage>
</organism>
<gene>
    <name evidence="1" type="ORF">SAMN05421830_102324</name>
</gene>
<dbReference type="Gene3D" id="3.90.550.10">
    <property type="entry name" value="Spore Coat Polysaccharide Biosynthesis Protein SpsA, Chain A"/>
    <property type="match status" value="1"/>
</dbReference>
<evidence type="ECO:0000313" key="2">
    <source>
        <dbReference type="Proteomes" id="UP000199581"/>
    </source>
</evidence>
<dbReference type="InterPro" id="IPR029044">
    <property type="entry name" value="Nucleotide-diphossugar_trans"/>
</dbReference>